<dbReference type="OrthoDB" id="10266693at2759"/>
<evidence type="ECO:0000313" key="2">
    <source>
        <dbReference type="EMBL" id="KAJ6703819.1"/>
    </source>
</evidence>
<comment type="caution">
    <text evidence="2">The sequence shown here is derived from an EMBL/GenBank/DDBJ whole genome shotgun (WGS) entry which is preliminary data.</text>
</comment>
<organism evidence="2 3">
    <name type="scientific">Salix viminalis</name>
    <name type="common">Common osier</name>
    <name type="synonym">Basket willow</name>
    <dbReference type="NCBI Taxonomy" id="40686"/>
    <lineage>
        <taxon>Eukaryota</taxon>
        <taxon>Viridiplantae</taxon>
        <taxon>Streptophyta</taxon>
        <taxon>Embryophyta</taxon>
        <taxon>Tracheophyta</taxon>
        <taxon>Spermatophyta</taxon>
        <taxon>Magnoliopsida</taxon>
        <taxon>eudicotyledons</taxon>
        <taxon>Gunneridae</taxon>
        <taxon>Pentapetalae</taxon>
        <taxon>rosids</taxon>
        <taxon>fabids</taxon>
        <taxon>Malpighiales</taxon>
        <taxon>Salicaceae</taxon>
        <taxon>Saliceae</taxon>
        <taxon>Salix</taxon>
    </lineage>
</organism>
<reference evidence="2" key="1">
    <citation type="submission" date="2022-11" db="EMBL/GenBank/DDBJ databases">
        <authorList>
            <person name="Hyden B.L."/>
            <person name="Feng K."/>
            <person name="Yates T."/>
            <person name="Jawdy S."/>
            <person name="Smart L.B."/>
            <person name="Muchero W."/>
        </authorList>
    </citation>
    <scope>NUCLEOTIDE SEQUENCE</scope>
    <source>
        <tissue evidence="2">Shoot tip</tissue>
    </source>
</reference>
<dbReference type="EMBL" id="JAPFFL010000009">
    <property type="protein sequence ID" value="KAJ6703819.1"/>
    <property type="molecule type" value="Genomic_DNA"/>
</dbReference>
<evidence type="ECO:0000313" key="3">
    <source>
        <dbReference type="Proteomes" id="UP001151529"/>
    </source>
</evidence>
<name>A0A9Q0T758_SALVM</name>
<gene>
    <name evidence="2" type="ORF">OIU85_029719</name>
</gene>
<protein>
    <submittedName>
        <fullName evidence="2">SPERMIDINE/PUTRESCINE-BINDING PERIPLASMIC PROTEIN</fullName>
    </submittedName>
</protein>
<dbReference type="AlphaFoldDB" id="A0A9Q0T758"/>
<accession>A0A9Q0T758</accession>
<dbReference type="Proteomes" id="UP001151529">
    <property type="component" value="Chromosome 3"/>
</dbReference>
<dbReference type="PANTHER" id="PTHR30222">
    <property type="entry name" value="SPERMIDINE/PUTRESCINE-BINDING PERIPLASMIC PROTEIN"/>
    <property type="match status" value="1"/>
</dbReference>
<dbReference type="PANTHER" id="PTHR30222:SF17">
    <property type="entry name" value="SPERMIDINE_PUTRESCINE-BINDING PERIPLASMIC PROTEIN"/>
    <property type="match status" value="1"/>
</dbReference>
<evidence type="ECO:0000256" key="1">
    <source>
        <dbReference type="ARBA" id="ARBA00022729"/>
    </source>
</evidence>
<proteinExistence type="predicted"/>
<keyword evidence="1" id="KW-0732">Signal</keyword>
<keyword evidence="3" id="KW-1185">Reference proteome</keyword>
<reference evidence="2" key="2">
    <citation type="journal article" date="2023" name="Int. J. Mol. Sci.">
        <title>De Novo Assembly and Annotation of 11 Diverse Shrub Willow (Salix) Genomes Reveals Novel Gene Organization in Sex-Linked Regions.</title>
        <authorList>
            <person name="Hyden B."/>
            <person name="Feng K."/>
            <person name="Yates T.B."/>
            <person name="Jawdy S."/>
            <person name="Cereghino C."/>
            <person name="Smart L.B."/>
            <person name="Muchero W."/>
        </authorList>
    </citation>
    <scope>NUCLEOTIDE SEQUENCE [LARGE SCALE GENOMIC DNA]</scope>
    <source>
        <tissue evidence="2">Shoot tip</tissue>
    </source>
</reference>
<sequence>MGASYNTKNIDLQVSGGKNAVQQNLALLRKQVRLFDSLHYLKTFSMGDAWIAYPKSGTSLWADLWAIPAATKLETNQIGGRIRGPSPLIHQWIEFCLQAARALPFKQEIIPGASPSAIDSSVIEVPKELTKGKPKLDTNLIDGVPPPEILTRCEFLEPLPEATLSDYKLLIRTMQIPDPGLIHRMQHYILSTIQIFRSKQHPKVA</sequence>